<proteinExistence type="predicted"/>
<dbReference type="PANTHER" id="PTHR28671:SF3">
    <property type="entry name" value="COILED-COIL DOMAIN-CONTAINING PROTEIN 169"/>
    <property type="match status" value="1"/>
</dbReference>
<evidence type="ECO:0000313" key="3">
    <source>
        <dbReference type="RefSeq" id="XP_008585004.1"/>
    </source>
</evidence>
<keyword evidence="1" id="KW-0175">Coiled coil</keyword>
<evidence type="ECO:0000313" key="2">
    <source>
        <dbReference type="Proteomes" id="UP000694923"/>
    </source>
</evidence>
<name>A0ABM0RWL3_GALVR</name>
<sequence length="103" mass="12111">MGEGRSDNFDGVSTDRLKLELQEEIHMKDIVQLSVLEIRHKIAELEAQLKNEGSEWKTRYETQLELNDQLEKQIISLKEKMEKIRGNPLDRLSSIRVYEQMPV</sequence>
<evidence type="ECO:0000256" key="1">
    <source>
        <dbReference type="SAM" id="Coils"/>
    </source>
</evidence>
<reference evidence="3" key="1">
    <citation type="submission" date="2025-08" db="UniProtKB">
        <authorList>
            <consortium name="RefSeq"/>
        </authorList>
    </citation>
    <scope>IDENTIFICATION</scope>
</reference>
<organism evidence="2 3">
    <name type="scientific">Galeopterus variegatus</name>
    <name type="common">Malayan flying lemur</name>
    <name type="synonym">Cynocephalus variegatus</name>
    <dbReference type="NCBI Taxonomy" id="482537"/>
    <lineage>
        <taxon>Eukaryota</taxon>
        <taxon>Metazoa</taxon>
        <taxon>Chordata</taxon>
        <taxon>Craniata</taxon>
        <taxon>Vertebrata</taxon>
        <taxon>Euteleostomi</taxon>
        <taxon>Mammalia</taxon>
        <taxon>Eutheria</taxon>
        <taxon>Euarchontoglires</taxon>
        <taxon>Dermoptera</taxon>
        <taxon>Cynocephalidae</taxon>
        <taxon>Galeopterus</taxon>
    </lineage>
</organism>
<keyword evidence="2" id="KW-1185">Reference proteome</keyword>
<dbReference type="Pfam" id="PF15372">
    <property type="entry name" value="DUF4600"/>
    <property type="match status" value="1"/>
</dbReference>
<dbReference type="Proteomes" id="UP000694923">
    <property type="component" value="Unplaced"/>
</dbReference>
<feature type="coiled-coil region" evidence="1">
    <location>
        <begin position="35"/>
        <end position="87"/>
    </location>
</feature>
<accession>A0ABM0RWL3</accession>
<protein>
    <submittedName>
        <fullName evidence="3">Coiled-coil domain-containing protein 169</fullName>
    </submittedName>
</protein>
<dbReference type="RefSeq" id="XP_008585004.1">
    <property type="nucleotide sequence ID" value="XM_008586782.1"/>
</dbReference>
<dbReference type="InterPro" id="IPR028022">
    <property type="entry name" value="DUF4600"/>
</dbReference>
<dbReference type="GeneID" id="103602374"/>
<dbReference type="PANTHER" id="PTHR28671">
    <property type="entry name" value="COILED-COIL DOMAIN-CONTAINING PROTEIN 169"/>
    <property type="match status" value="1"/>
</dbReference>
<feature type="non-terminal residue" evidence="3">
    <location>
        <position position="103"/>
    </location>
</feature>
<gene>
    <name evidence="3" type="primary">CCDC169</name>
</gene>